<reference evidence="4" key="1">
    <citation type="submission" date="2017-02" db="UniProtKB">
        <authorList>
            <consortium name="WormBaseParasite"/>
        </authorList>
    </citation>
    <scope>IDENTIFICATION</scope>
</reference>
<accession>A0A0N4Y6P2</accession>
<evidence type="ECO:0000313" key="2">
    <source>
        <dbReference type="EMBL" id="VDL75355.1"/>
    </source>
</evidence>
<protein>
    <submittedName>
        <fullName evidence="4">HTH_48 domain-containing protein</fullName>
    </submittedName>
</protein>
<feature type="domain" description="Mos1 transposase HTH" evidence="1">
    <location>
        <begin position="12"/>
        <end position="58"/>
    </location>
</feature>
<dbReference type="Pfam" id="PF17906">
    <property type="entry name" value="HTH_48"/>
    <property type="match status" value="1"/>
</dbReference>
<dbReference type="Gene3D" id="1.10.10.1450">
    <property type="match status" value="1"/>
</dbReference>
<dbReference type="WBParaSite" id="NBR_0001176501-mRNA-1">
    <property type="protein sequence ID" value="NBR_0001176501-mRNA-1"/>
    <property type="gene ID" value="NBR_0001176501"/>
</dbReference>
<name>A0A0N4Y6P2_NIPBR</name>
<dbReference type="AlphaFoldDB" id="A0A0N4Y6P2"/>
<dbReference type="EMBL" id="UYSL01020595">
    <property type="protein sequence ID" value="VDL75355.1"/>
    <property type="molecule type" value="Genomic_DNA"/>
</dbReference>
<evidence type="ECO:0000313" key="3">
    <source>
        <dbReference type="Proteomes" id="UP000271162"/>
    </source>
</evidence>
<sequence>MAPEFILSESLIRNVILFLFLSGQNASQSFGRLKDVYKEEAPVRGIAYSWFSKFSSGDYNIENKGVASRSNSIGQGARWSWIWTY</sequence>
<proteinExistence type="predicted"/>
<reference evidence="2 3" key="2">
    <citation type="submission" date="2018-11" db="EMBL/GenBank/DDBJ databases">
        <authorList>
            <consortium name="Pathogen Informatics"/>
        </authorList>
    </citation>
    <scope>NUCLEOTIDE SEQUENCE [LARGE SCALE GENOMIC DNA]</scope>
</reference>
<organism evidence="4">
    <name type="scientific">Nippostrongylus brasiliensis</name>
    <name type="common">Rat hookworm</name>
    <dbReference type="NCBI Taxonomy" id="27835"/>
    <lineage>
        <taxon>Eukaryota</taxon>
        <taxon>Metazoa</taxon>
        <taxon>Ecdysozoa</taxon>
        <taxon>Nematoda</taxon>
        <taxon>Chromadorea</taxon>
        <taxon>Rhabditida</taxon>
        <taxon>Rhabditina</taxon>
        <taxon>Rhabditomorpha</taxon>
        <taxon>Strongyloidea</taxon>
        <taxon>Heligmosomidae</taxon>
        <taxon>Nippostrongylus</taxon>
    </lineage>
</organism>
<gene>
    <name evidence="2" type="ORF">NBR_LOCUS11766</name>
</gene>
<evidence type="ECO:0000259" key="1">
    <source>
        <dbReference type="Pfam" id="PF17906"/>
    </source>
</evidence>
<dbReference type="InterPro" id="IPR041426">
    <property type="entry name" value="Mos1_HTH"/>
</dbReference>
<evidence type="ECO:0000313" key="4">
    <source>
        <dbReference type="WBParaSite" id="NBR_0001176501-mRNA-1"/>
    </source>
</evidence>
<dbReference type="Proteomes" id="UP000271162">
    <property type="component" value="Unassembled WGS sequence"/>
</dbReference>
<keyword evidence="3" id="KW-1185">Reference proteome</keyword>